<feature type="transmembrane region" description="Helical" evidence="2">
    <location>
        <begin position="135"/>
        <end position="153"/>
    </location>
</feature>
<gene>
    <name evidence="3" type="ORF">LIP_0074</name>
</gene>
<evidence type="ECO:0000313" key="4">
    <source>
        <dbReference type="Proteomes" id="UP000065807"/>
    </source>
</evidence>
<keyword evidence="2" id="KW-0472">Membrane</keyword>
<proteinExistence type="predicted"/>
<keyword evidence="2" id="KW-1133">Transmembrane helix</keyword>
<protein>
    <recommendedName>
        <fullName evidence="5">DUF485 domain-containing protein</fullName>
    </recommendedName>
</protein>
<dbReference type="STRING" id="1555112.LIP_0074"/>
<feature type="transmembrane region" description="Helical" evidence="2">
    <location>
        <begin position="101"/>
        <end position="123"/>
    </location>
</feature>
<accession>A0A0K2SFQ0</accession>
<name>A0A0K2SFQ0_LIMPI</name>
<dbReference type="EMBL" id="AP014924">
    <property type="protein sequence ID" value="BAS25931.1"/>
    <property type="molecule type" value="Genomic_DNA"/>
</dbReference>
<feature type="region of interest" description="Disordered" evidence="1">
    <location>
        <begin position="169"/>
        <end position="203"/>
    </location>
</feature>
<keyword evidence="2" id="KW-0812">Transmembrane</keyword>
<reference evidence="4" key="1">
    <citation type="submission" date="2015-07" db="EMBL/GenBank/DDBJ databases">
        <title>Complete genome sequence and phylogenetic analysis of Limnochorda pilosa.</title>
        <authorList>
            <person name="Watanabe M."/>
            <person name="Kojima H."/>
            <person name="Fukui M."/>
        </authorList>
    </citation>
    <scope>NUCLEOTIDE SEQUENCE [LARGE SCALE GENOMIC DNA]</scope>
    <source>
        <strain evidence="4">HC45</strain>
    </source>
</reference>
<sequence length="203" mass="21692">MEARTLMAEQRPFIPLERPPACRLVDKTALLGHDGEQDAIEGRTGPVAAAGRAGRAHAGLRSRGGGAALAPVKPRWEVDEFDALEDVDAAFRAMRRLLLRYVALFAGVVLGIPVLSILAPWWYRMPVLGGMTANFAAVAVGIHVVYVAMGLLFERSADRLERAMLGQRQAWPPGGGIQGTGLGTDSLGSPGSDPDRQEDQDAL</sequence>
<feature type="compositionally biased region" description="Basic and acidic residues" evidence="1">
    <location>
        <begin position="193"/>
        <end position="203"/>
    </location>
</feature>
<feature type="compositionally biased region" description="Gly residues" evidence="1">
    <location>
        <begin position="173"/>
        <end position="182"/>
    </location>
</feature>
<evidence type="ECO:0008006" key="5">
    <source>
        <dbReference type="Google" id="ProtNLM"/>
    </source>
</evidence>
<organism evidence="3 4">
    <name type="scientific">Limnochorda pilosa</name>
    <dbReference type="NCBI Taxonomy" id="1555112"/>
    <lineage>
        <taxon>Bacteria</taxon>
        <taxon>Bacillati</taxon>
        <taxon>Bacillota</taxon>
        <taxon>Limnochordia</taxon>
        <taxon>Limnochordales</taxon>
        <taxon>Limnochordaceae</taxon>
        <taxon>Limnochorda</taxon>
    </lineage>
</organism>
<dbReference type="AlphaFoldDB" id="A0A0K2SFQ0"/>
<evidence type="ECO:0000313" key="3">
    <source>
        <dbReference type="EMBL" id="BAS25931.1"/>
    </source>
</evidence>
<evidence type="ECO:0000256" key="1">
    <source>
        <dbReference type="SAM" id="MobiDB-lite"/>
    </source>
</evidence>
<dbReference type="Proteomes" id="UP000065807">
    <property type="component" value="Chromosome"/>
</dbReference>
<dbReference type="KEGG" id="lpil:LIP_0074"/>
<reference evidence="4" key="2">
    <citation type="journal article" date="2016" name="Int. J. Syst. Evol. Microbiol.">
        <title>Complete genome sequence and cell structure of Limnochorda pilosa, a Gram-negative spore-former within the phylum Firmicutes.</title>
        <authorList>
            <person name="Watanabe M."/>
            <person name="Kojima H."/>
            <person name="Fukui M."/>
        </authorList>
    </citation>
    <scope>NUCLEOTIDE SEQUENCE [LARGE SCALE GENOMIC DNA]</scope>
    <source>
        <strain evidence="4">HC45</strain>
    </source>
</reference>
<keyword evidence="4" id="KW-1185">Reference proteome</keyword>
<evidence type="ECO:0000256" key="2">
    <source>
        <dbReference type="SAM" id="Phobius"/>
    </source>
</evidence>